<keyword evidence="4 5" id="KW-0949">S-adenosyl-L-methionine</keyword>
<dbReference type="EMBL" id="JADIKG010000010">
    <property type="protein sequence ID" value="MFK2872518.1"/>
    <property type="molecule type" value="Genomic_DNA"/>
</dbReference>
<dbReference type="PANTHER" id="PTHR24422">
    <property type="entry name" value="CHEMOTAXIS PROTEIN METHYLTRANSFERASE"/>
    <property type="match status" value="1"/>
</dbReference>
<comment type="function">
    <text evidence="5">Methylation of the membrane-bound methyl-accepting chemotaxis proteins (MCP) to form gamma-glutamyl methyl ester residues in MCP.</text>
</comment>
<dbReference type="Gene3D" id="1.10.155.10">
    <property type="entry name" value="Chemotaxis receptor methyltransferase CheR, N-terminal domain"/>
    <property type="match status" value="1"/>
</dbReference>
<evidence type="ECO:0000313" key="7">
    <source>
        <dbReference type="EMBL" id="MFK2872518.1"/>
    </source>
</evidence>
<evidence type="ECO:0000256" key="3">
    <source>
        <dbReference type="ARBA" id="ARBA00022679"/>
    </source>
</evidence>
<dbReference type="Proteomes" id="UP001620405">
    <property type="component" value="Unassembled WGS sequence"/>
</dbReference>
<organism evidence="7 8">
    <name type="scientific">Dyella lipolytica</name>
    <dbReference type="NCBI Taxonomy" id="1867835"/>
    <lineage>
        <taxon>Bacteria</taxon>
        <taxon>Pseudomonadati</taxon>
        <taxon>Pseudomonadota</taxon>
        <taxon>Gammaproteobacteria</taxon>
        <taxon>Lysobacterales</taxon>
        <taxon>Rhodanobacteraceae</taxon>
        <taxon>Dyella</taxon>
    </lineage>
</organism>
<keyword evidence="2 5" id="KW-0489">Methyltransferase</keyword>
<dbReference type="PRINTS" id="PR00996">
    <property type="entry name" value="CHERMTFRASE"/>
</dbReference>
<dbReference type="Pfam" id="PF03705">
    <property type="entry name" value="CheR_N"/>
    <property type="match status" value="1"/>
</dbReference>
<dbReference type="InterPro" id="IPR022641">
    <property type="entry name" value="CheR_N"/>
</dbReference>
<dbReference type="Pfam" id="PF01739">
    <property type="entry name" value="CheR"/>
    <property type="match status" value="1"/>
</dbReference>
<dbReference type="PANTHER" id="PTHR24422:SF19">
    <property type="entry name" value="CHEMOTAXIS PROTEIN METHYLTRANSFERASE"/>
    <property type="match status" value="1"/>
</dbReference>
<dbReference type="SUPFAM" id="SSF47757">
    <property type="entry name" value="Chemotaxis receptor methyltransferase CheR, N-terminal domain"/>
    <property type="match status" value="1"/>
</dbReference>
<keyword evidence="8" id="KW-1185">Reference proteome</keyword>
<dbReference type="Gene3D" id="3.40.50.150">
    <property type="entry name" value="Vaccinia Virus protein VP39"/>
    <property type="match status" value="1"/>
</dbReference>
<evidence type="ECO:0000259" key="6">
    <source>
        <dbReference type="PROSITE" id="PS50123"/>
    </source>
</evidence>
<dbReference type="SMART" id="SM00138">
    <property type="entry name" value="MeTrc"/>
    <property type="match status" value="1"/>
</dbReference>
<reference evidence="7 8" key="1">
    <citation type="submission" date="2020-10" db="EMBL/GenBank/DDBJ databases">
        <title>Phylogeny of dyella-like bacteria.</title>
        <authorList>
            <person name="Fu J."/>
        </authorList>
    </citation>
    <scope>NUCLEOTIDE SEQUENCE [LARGE SCALE GENOMIC DNA]</scope>
    <source>
        <strain evidence="7 8">DHOB07</strain>
    </source>
</reference>
<dbReference type="InterPro" id="IPR036804">
    <property type="entry name" value="CheR_N_sf"/>
</dbReference>
<dbReference type="SUPFAM" id="SSF53335">
    <property type="entry name" value="S-adenosyl-L-methionine-dependent methyltransferases"/>
    <property type="match status" value="1"/>
</dbReference>
<dbReference type="RefSeq" id="WP_284400081.1">
    <property type="nucleotide sequence ID" value="NZ_BSNQ01000005.1"/>
</dbReference>
<keyword evidence="3 5" id="KW-0808">Transferase</keyword>
<dbReference type="PROSITE" id="PS50123">
    <property type="entry name" value="CHER"/>
    <property type="match status" value="1"/>
</dbReference>
<gene>
    <name evidence="7" type="ORF">ISP13_03165</name>
</gene>
<proteinExistence type="predicted"/>
<dbReference type="InterPro" id="IPR022642">
    <property type="entry name" value="CheR_C"/>
</dbReference>
<dbReference type="InterPro" id="IPR026024">
    <property type="entry name" value="Chemotaxis_MeTrfase_CheR"/>
</dbReference>
<dbReference type="InterPro" id="IPR029063">
    <property type="entry name" value="SAM-dependent_MTases_sf"/>
</dbReference>
<sequence length="293" mass="32869">MAARIMLDDSRGAVASAGGWSLGDTDFAFLSDFVYKHCGIVLGEHKRQLVQGRLLRRLRALDLDGFDAYVDLLRTDPDSELGELASAISTNVTAFFREMHHYDLLVDELLPRWLEAKGNTGRLRIWSAGCSTGEEPYALAMVLAEALERTGSKVDARILATDLSPQALAAARAGTYPLERMGGISEERRNRWFLRGEGAYEGLACVHPRLRELVTIQPLNLLHDWPMRGPFDAIFCRNVVIYFDKPTKQRLFQRYAGLLEQGGYLFLGHSESMYGLSDSFELVGRTVYRKCVS</sequence>
<name>A0ABW8IRF3_9GAMM</name>
<comment type="catalytic activity">
    <reaction evidence="1 5">
        <text>L-glutamyl-[protein] + S-adenosyl-L-methionine = [protein]-L-glutamate 5-O-methyl ester + S-adenosyl-L-homocysteine</text>
        <dbReference type="Rhea" id="RHEA:24452"/>
        <dbReference type="Rhea" id="RHEA-COMP:10208"/>
        <dbReference type="Rhea" id="RHEA-COMP:10311"/>
        <dbReference type="ChEBI" id="CHEBI:29973"/>
        <dbReference type="ChEBI" id="CHEBI:57856"/>
        <dbReference type="ChEBI" id="CHEBI:59789"/>
        <dbReference type="ChEBI" id="CHEBI:82795"/>
        <dbReference type="EC" id="2.1.1.80"/>
    </reaction>
</comment>
<evidence type="ECO:0000256" key="2">
    <source>
        <dbReference type="ARBA" id="ARBA00022603"/>
    </source>
</evidence>
<dbReference type="InterPro" id="IPR000780">
    <property type="entry name" value="CheR_MeTrfase"/>
</dbReference>
<evidence type="ECO:0000256" key="1">
    <source>
        <dbReference type="ARBA" id="ARBA00001541"/>
    </source>
</evidence>
<evidence type="ECO:0000256" key="5">
    <source>
        <dbReference type="PIRNR" id="PIRNR000410"/>
    </source>
</evidence>
<evidence type="ECO:0000313" key="8">
    <source>
        <dbReference type="Proteomes" id="UP001620405"/>
    </source>
</evidence>
<dbReference type="InterPro" id="IPR050903">
    <property type="entry name" value="Bact_Chemotaxis_MeTrfase"/>
</dbReference>
<accession>A0ABW8IRF3</accession>
<evidence type="ECO:0000256" key="4">
    <source>
        <dbReference type="ARBA" id="ARBA00022691"/>
    </source>
</evidence>
<dbReference type="PIRSF" id="PIRSF000410">
    <property type="entry name" value="CheR"/>
    <property type="match status" value="1"/>
</dbReference>
<protein>
    <recommendedName>
        <fullName evidence="5">Chemotaxis protein methyltransferase</fullName>
        <ecNumber evidence="5">2.1.1.80</ecNumber>
    </recommendedName>
</protein>
<comment type="caution">
    <text evidence="7">The sequence shown here is derived from an EMBL/GenBank/DDBJ whole genome shotgun (WGS) entry which is preliminary data.</text>
</comment>
<feature type="domain" description="CheR-type methyltransferase" evidence="6">
    <location>
        <begin position="15"/>
        <end position="293"/>
    </location>
</feature>
<dbReference type="EC" id="2.1.1.80" evidence="5"/>